<evidence type="ECO:0000259" key="12">
    <source>
        <dbReference type="PROSITE" id="PS51745"/>
    </source>
</evidence>
<dbReference type="Gene3D" id="3.10.20.90">
    <property type="entry name" value="Phosphatidylinositol 3-kinase Catalytic Subunit, Chain A, domain 1"/>
    <property type="match status" value="1"/>
</dbReference>
<comment type="similarity">
    <text evidence="2 10">Belongs to the Aux/IAA family.</text>
</comment>
<evidence type="ECO:0000256" key="11">
    <source>
        <dbReference type="SAM" id="MobiDB-lite"/>
    </source>
</evidence>
<feature type="region of interest" description="Disordered" evidence="11">
    <location>
        <begin position="1"/>
        <end position="51"/>
    </location>
</feature>
<accession>A0ABU6Y6U7</accession>
<name>A0ABU6Y6U7_9FABA</name>
<proteinExistence type="inferred from homology"/>
<evidence type="ECO:0000256" key="9">
    <source>
        <dbReference type="ARBA" id="ARBA00025283"/>
    </source>
</evidence>
<evidence type="ECO:0000256" key="7">
    <source>
        <dbReference type="ARBA" id="ARBA00023242"/>
    </source>
</evidence>
<evidence type="ECO:0000256" key="4">
    <source>
        <dbReference type="ARBA" id="ARBA00022491"/>
    </source>
</evidence>
<dbReference type="InterPro" id="IPR003311">
    <property type="entry name" value="AUX_IAA"/>
</dbReference>
<evidence type="ECO:0000313" key="13">
    <source>
        <dbReference type="EMBL" id="MED6205704.1"/>
    </source>
</evidence>
<keyword evidence="7 10" id="KW-0539">Nucleus</keyword>
<comment type="subcellular location">
    <subcellularLocation>
        <location evidence="1 10">Nucleus</location>
    </subcellularLocation>
</comment>
<dbReference type="InterPro" id="IPR033389">
    <property type="entry name" value="AUX/IAA_dom"/>
</dbReference>
<feature type="domain" description="PB1" evidence="12">
    <location>
        <begin position="123"/>
        <end position="214"/>
    </location>
</feature>
<feature type="compositionally biased region" description="Low complexity" evidence="11">
    <location>
        <begin position="14"/>
        <end position="51"/>
    </location>
</feature>
<keyword evidence="14" id="KW-1185">Reference proteome</keyword>
<gene>
    <name evidence="13" type="ORF">PIB30_020142</name>
</gene>
<evidence type="ECO:0000256" key="1">
    <source>
        <dbReference type="ARBA" id="ARBA00004123"/>
    </source>
</evidence>
<dbReference type="SUPFAM" id="SSF54277">
    <property type="entry name" value="CAD &amp; PB1 domains"/>
    <property type="match status" value="1"/>
</dbReference>
<comment type="caution">
    <text evidence="13">The sequence shown here is derived from an EMBL/GenBank/DDBJ whole genome shotgun (WGS) entry which is preliminary data.</text>
</comment>
<reference evidence="13 14" key="1">
    <citation type="journal article" date="2023" name="Plants (Basel)">
        <title>Bridging the Gap: Combining Genomics and Transcriptomics Approaches to Understand Stylosanthes scabra, an Orphan Legume from the Brazilian Caatinga.</title>
        <authorList>
            <person name="Ferreira-Neto J.R.C."/>
            <person name="da Silva M.D."/>
            <person name="Binneck E."/>
            <person name="de Melo N.F."/>
            <person name="da Silva R.H."/>
            <person name="de Melo A.L.T.M."/>
            <person name="Pandolfi V."/>
            <person name="Bustamante F.O."/>
            <person name="Brasileiro-Vidal A.C."/>
            <person name="Benko-Iseppon A.M."/>
        </authorList>
    </citation>
    <scope>NUCLEOTIDE SEQUENCE [LARGE SCALE GENOMIC DNA]</scope>
    <source>
        <tissue evidence="13">Leaves</tissue>
    </source>
</reference>
<evidence type="ECO:0000256" key="3">
    <source>
        <dbReference type="ARBA" id="ARBA00011726"/>
    </source>
</evidence>
<organism evidence="13 14">
    <name type="scientific">Stylosanthes scabra</name>
    <dbReference type="NCBI Taxonomy" id="79078"/>
    <lineage>
        <taxon>Eukaryota</taxon>
        <taxon>Viridiplantae</taxon>
        <taxon>Streptophyta</taxon>
        <taxon>Embryophyta</taxon>
        <taxon>Tracheophyta</taxon>
        <taxon>Spermatophyta</taxon>
        <taxon>Magnoliopsida</taxon>
        <taxon>eudicotyledons</taxon>
        <taxon>Gunneridae</taxon>
        <taxon>Pentapetalae</taxon>
        <taxon>rosids</taxon>
        <taxon>fabids</taxon>
        <taxon>Fabales</taxon>
        <taxon>Fabaceae</taxon>
        <taxon>Papilionoideae</taxon>
        <taxon>50 kb inversion clade</taxon>
        <taxon>dalbergioids sensu lato</taxon>
        <taxon>Dalbergieae</taxon>
        <taxon>Pterocarpus clade</taxon>
        <taxon>Stylosanthes</taxon>
    </lineage>
</organism>
<dbReference type="EMBL" id="JASCZI010241719">
    <property type="protein sequence ID" value="MED6205704.1"/>
    <property type="molecule type" value="Genomic_DNA"/>
</dbReference>
<keyword evidence="5 10" id="KW-0805">Transcription regulation</keyword>
<dbReference type="InterPro" id="IPR053793">
    <property type="entry name" value="PB1-like"/>
</dbReference>
<evidence type="ECO:0000256" key="8">
    <source>
        <dbReference type="ARBA" id="ARBA00023294"/>
    </source>
</evidence>
<evidence type="ECO:0000313" key="14">
    <source>
        <dbReference type="Proteomes" id="UP001341840"/>
    </source>
</evidence>
<keyword evidence="8 10" id="KW-0927">Auxin signaling pathway</keyword>
<keyword evidence="6 10" id="KW-0804">Transcription</keyword>
<dbReference type="PANTHER" id="PTHR31734:SF94">
    <property type="entry name" value="AUXIN-RESPONSIVE PROTEIN IAA30"/>
    <property type="match status" value="1"/>
</dbReference>
<dbReference type="PROSITE" id="PS51745">
    <property type="entry name" value="PB1"/>
    <property type="match status" value="1"/>
</dbReference>
<dbReference type="Proteomes" id="UP001341840">
    <property type="component" value="Unassembled WGS sequence"/>
</dbReference>
<protein>
    <recommendedName>
        <fullName evidence="10">Auxin-induced protein</fullName>
    </recommendedName>
</protein>
<comment type="function">
    <text evidence="9">Aux/IAA proteins are short-lived transcriptional factors that function as repressors of early auxin response genes at low auxin concentrations. Repression is thought to result from the interaction with auxin response factors (ARFs), proteins that bind to the auxin-responsive promoter element (AuxRE). Formation of heterodimers with ARF proteins may alter their ability to modulate early auxin response genes expression.</text>
</comment>
<dbReference type="Pfam" id="PF02309">
    <property type="entry name" value="AUX_IAA"/>
    <property type="match status" value="1"/>
</dbReference>
<evidence type="ECO:0000256" key="10">
    <source>
        <dbReference type="RuleBase" id="RU004549"/>
    </source>
</evidence>
<sequence>MEEEIMVMGTLEQLSSVSPLSSSSSSSSPTTHDNNNINSSINNHPSSSSSSCSSLCVSNVSTKRTDLSTDLRLGLSLSPSQQLPSISSQQIREHRSFDCWPPVKSTLRSTLVEKSQTTSSSSSLFVKVYMEGIPIGRKLNLRAHHSYHALVKALSHMFKTTILCPGSHQLPLKSGNVHVLTYEDQEGDWMMVGDVPWEMFLTSVKKLKITRADRC</sequence>
<keyword evidence="4 10" id="KW-0678">Repressor</keyword>
<evidence type="ECO:0000256" key="5">
    <source>
        <dbReference type="ARBA" id="ARBA00023015"/>
    </source>
</evidence>
<evidence type="ECO:0000256" key="6">
    <source>
        <dbReference type="ARBA" id="ARBA00023163"/>
    </source>
</evidence>
<comment type="subunit">
    <text evidence="3 10">Homodimers and heterodimers.</text>
</comment>
<evidence type="ECO:0000256" key="2">
    <source>
        <dbReference type="ARBA" id="ARBA00006728"/>
    </source>
</evidence>
<dbReference type="PANTHER" id="PTHR31734">
    <property type="entry name" value="AUXIN-RESPONSIVE PROTEIN IAA17"/>
    <property type="match status" value="1"/>
</dbReference>